<feature type="region of interest" description="Disordered" evidence="4">
    <location>
        <begin position="301"/>
        <end position="320"/>
    </location>
</feature>
<evidence type="ECO:0000313" key="7">
    <source>
        <dbReference type="EMBL" id="TDP63745.1"/>
    </source>
</evidence>
<gene>
    <name evidence="7" type="ORF">DES47_10427</name>
</gene>
<dbReference type="InParanoid" id="A0A4R6QLR2"/>
<reference evidence="7 8" key="1">
    <citation type="submission" date="2019-03" db="EMBL/GenBank/DDBJ databases">
        <title>Genomic Encyclopedia of Type Strains, Phase IV (KMG-IV): sequencing the most valuable type-strain genomes for metagenomic binning, comparative biology and taxonomic classification.</title>
        <authorList>
            <person name="Goeker M."/>
        </authorList>
    </citation>
    <scope>NUCLEOTIDE SEQUENCE [LARGE SCALE GENOMIC DNA]</scope>
    <source>
        <strain evidence="7 8">DSM 16998</strain>
    </source>
</reference>
<feature type="domain" description="D-isomer specific 2-hydroxyacid dehydrogenase catalytic" evidence="5">
    <location>
        <begin position="3"/>
        <end position="299"/>
    </location>
</feature>
<dbReference type="InterPro" id="IPR050223">
    <property type="entry name" value="D-isomer_2-hydroxyacid_DH"/>
</dbReference>
<evidence type="ECO:0000313" key="8">
    <source>
        <dbReference type="Proteomes" id="UP000295361"/>
    </source>
</evidence>
<keyword evidence="2" id="KW-0520">NAD</keyword>
<comment type="caution">
    <text evidence="7">The sequence shown here is derived from an EMBL/GenBank/DDBJ whole genome shotgun (WGS) entry which is preliminary data.</text>
</comment>
<evidence type="ECO:0000256" key="4">
    <source>
        <dbReference type="SAM" id="MobiDB-lite"/>
    </source>
</evidence>
<dbReference type="PANTHER" id="PTHR10996">
    <property type="entry name" value="2-HYDROXYACID DEHYDROGENASE-RELATED"/>
    <property type="match status" value="1"/>
</dbReference>
<dbReference type="GO" id="GO:0051287">
    <property type="term" value="F:NAD binding"/>
    <property type="evidence" value="ECO:0007669"/>
    <property type="project" value="InterPro"/>
</dbReference>
<dbReference type="RefSeq" id="WP_133701617.1">
    <property type="nucleotide sequence ID" value="NZ_SNXS01000004.1"/>
</dbReference>
<dbReference type="GO" id="GO:0030267">
    <property type="term" value="F:glyoxylate reductase (NADPH) activity"/>
    <property type="evidence" value="ECO:0007669"/>
    <property type="project" value="TreeGrafter"/>
</dbReference>
<sequence length="320" mass="34574">MSVLIVEPMEVEVMQWLADRHAVQYAPELVRQPLALREELHHARALILPASVAVDAALLRAAPRLRVLGRMSAGIENIDTKACEMAHVQVVRSTSASAAAEAEFVVGALLAMLRRVPVVGSDGLMVGRELGCATIGLVGMTPAARLLAQLLPVFGTQVVGYDPALHISDPLWARWGIAPLPLRALMEQADGVSVQLAYFLRYRGLMGDRVLSFCKPSQVLVSISHSALFDDIALAQALNSGRMAAVWLDSLEPGLLDPGRPLYGVSSLQITPRVASTTREARTRAAWAVARRIDDLLNTPAEPSEDFRATFPDELPDPSV</sequence>
<comment type="similarity">
    <text evidence="3">Belongs to the D-isomer specific 2-hydroxyacid dehydrogenase family.</text>
</comment>
<feature type="domain" description="D-isomer specific 2-hydroxyacid dehydrogenase NAD-binding" evidence="6">
    <location>
        <begin position="124"/>
        <end position="275"/>
    </location>
</feature>
<evidence type="ECO:0000256" key="2">
    <source>
        <dbReference type="ARBA" id="ARBA00023027"/>
    </source>
</evidence>
<dbReference type="OrthoDB" id="9147650at2"/>
<evidence type="ECO:0000256" key="1">
    <source>
        <dbReference type="ARBA" id="ARBA00023002"/>
    </source>
</evidence>
<keyword evidence="8" id="KW-1185">Reference proteome</keyword>
<protein>
    <submittedName>
        <fullName evidence="7">D-3-phosphoglycerate dehydrogenase</fullName>
    </submittedName>
</protein>
<dbReference type="Pfam" id="PF02826">
    <property type="entry name" value="2-Hacid_dh_C"/>
    <property type="match status" value="1"/>
</dbReference>
<evidence type="ECO:0000259" key="5">
    <source>
        <dbReference type="Pfam" id="PF00389"/>
    </source>
</evidence>
<proteinExistence type="inferred from homology"/>
<dbReference type="SUPFAM" id="SSF51735">
    <property type="entry name" value="NAD(P)-binding Rossmann-fold domains"/>
    <property type="match status" value="1"/>
</dbReference>
<evidence type="ECO:0000256" key="3">
    <source>
        <dbReference type="RuleBase" id="RU003719"/>
    </source>
</evidence>
<organism evidence="7 8">
    <name type="scientific">Roseateles toxinivorans</name>
    <dbReference type="NCBI Taxonomy" id="270368"/>
    <lineage>
        <taxon>Bacteria</taxon>
        <taxon>Pseudomonadati</taxon>
        <taxon>Pseudomonadota</taxon>
        <taxon>Betaproteobacteria</taxon>
        <taxon>Burkholderiales</taxon>
        <taxon>Sphaerotilaceae</taxon>
        <taxon>Roseateles</taxon>
    </lineage>
</organism>
<dbReference type="GO" id="GO:0005829">
    <property type="term" value="C:cytosol"/>
    <property type="evidence" value="ECO:0007669"/>
    <property type="project" value="TreeGrafter"/>
</dbReference>
<dbReference type="Gene3D" id="3.40.50.720">
    <property type="entry name" value="NAD(P)-binding Rossmann-like Domain"/>
    <property type="match status" value="2"/>
</dbReference>
<dbReference type="SUPFAM" id="SSF52283">
    <property type="entry name" value="Formate/glycerate dehydrogenase catalytic domain-like"/>
    <property type="match status" value="1"/>
</dbReference>
<dbReference type="AlphaFoldDB" id="A0A4R6QLR2"/>
<dbReference type="InterPro" id="IPR036291">
    <property type="entry name" value="NAD(P)-bd_dom_sf"/>
</dbReference>
<dbReference type="InterPro" id="IPR006140">
    <property type="entry name" value="D-isomer_DH_NAD-bd"/>
</dbReference>
<name>A0A4R6QLR2_9BURK</name>
<dbReference type="EMBL" id="SNXS01000004">
    <property type="protein sequence ID" value="TDP63745.1"/>
    <property type="molecule type" value="Genomic_DNA"/>
</dbReference>
<dbReference type="PANTHER" id="PTHR10996:SF178">
    <property type="entry name" value="2-HYDROXYACID DEHYDROGENASE YGL185C-RELATED"/>
    <property type="match status" value="1"/>
</dbReference>
<evidence type="ECO:0000259" key="6">
    <source>
        <dbReference type="Pfam" id="PF02826"/>
    </source>
</evidence>
<dbReference type="InterPro" id="IPR006139">
    <property type="entry name" value="D-isomer_2_OHA_DH_cat_dom"/>
</dbReference>
<accession>A0A4R6QLR2</accession>
<dbReference type="Proteomes" id="UP000295361">
    <property type="component" value="Unassembled WGS sequence"/>
</dbReference>
<keyword evidence="1 3" id="KW-0560">Oxidoreductase</keyword>
<dbReference type="Pfam" id="PF00389">
    <property type="entry name" value="2-Hacid_dh"/>
    <property type="match status" value="1"/>
</dbReference>
<dbReference type="GO" id="GO:0016618">
    <property type="term" value="F:hydroxypyruvate reductase [NAD(P)H] activity"/>
    <property type="evidence" value="ECO:0007669"/>
    <property type="project" value="TreeGrafter"/>
</dbReference>